<dbReference type="AlphaFoldDB" id="A0ABD1KHH3"/>
<evidence type="ECO:0000313" key="2">
    <source>
        <dbReference type="EMBL" id="KAL2098446.1"/>
    </source>
</evidence>
<protein>
    <recommendedName>
        <fullName evidence="1">Integrase catalytic domain-containing protein</fullName>
    </recommendedName>
</protein>
<dbReference type="Proteomes" id="UP001591681">
    <property type="component" value="Unassembled WGS sequence"/>
</dbReference>
<dbReference type="PROSITE" id="PS50994">
    <property type="entry name" value="INTEGRASE"/>
    <property type="match status" value="1"/>
</dbReference>
<gene>
    <name evidence="2" type="ORF">ACEWY4_007653</name>
</gene>
<dbReference type="SUPFAM" id="SSF53098">
    <property type="entry name" value="Ribonuclease H-like"/>
    <property type="match status" value="1"/>
</dbReference>
<organism evidence="2 3">
    <name type="scientific">Coilia grayii</name>
    <name type="common">Gray's grenadier anchovy</name>
    <dbReference type="NCBI Taxonomy" id="363190"/>
    <lineage>
        <taxon>Eukaryota</taxon>
        <taxon>Metazoa</taxon>
        <taxon>Chordata</taxon>
        <taxon>Craniata</taxon>
        <taxon>Vertebrata</taxon>
        <taxon>Euteleostomi</taxon>
        <taxon>Actinopterygii</taxon>
        <taxon>Neopterygii</taxon>
        <taxon>Teleostei</taxon>
        <taxon>Clupei</taxon>
        <taxon>Clupeiformes</taxon>
        <taxon>Clupeoidei</taxon>
        <taxon>Engraulidae</taxon>
        <taxon>Coilinae</taxon>
        <taxon>Coilia</taxon>
    </lineage>
</organism>
<dbReference type="InterPro" id="IPR012337">
    <property type="entry name" value="RNaseH-like_sf"/>
</dbReference>
<accession>A0ABD1KHH3</accession>
<dbReference type="InterPro" id="IPR036397">
    <property type="entry name" value="RNaseH_sf"/>
</dbReference>
<proteinExistence type="predicted"/>
<comment type="caution">
    <text evidence="2">The sequence shown here is derived from an EMBL/GenBank/DDBJ whole genome shotgun (WGS) entry which is preliminary data.</text>
</comment>
<evidence type="ECO:0000259" key="1">
    <source>
        <dbReference type="PROSITE" id="PS50994"/>
    </source>
</evidence>
<name>A0ABD1KHH3_9TELE</name>
<feature type="domain" description="Integrase catalytic" evidence="1">
    <location>
        <begin position="62"/>
        <end position="141"/>
    </location>
</feature>
<dbReference type="EMBL" id="JBHFQA010000006">
    <property type="protein sequence ID" value="KAL2098446.1"/>
    <property type="molecule type" value="Genomic_DNA"/>
</dbReference>
<dbReference type="Pfam" id="PF00665">
    <property type="entry name" value="rve"/>
    <property type="match status" value="1"/>
</dbReference>
<sequence>MRLVVLSEDQKKTILQECHNNPGTGNHSGVRATRDKVVAGSDAATDVSSMTQSKQCPLHPIKVKEPWAVLGMDLIGPLKPTERSHMYVLTITDLYTKWVMAEPLQTASTVDVATALVGKLYLFGMVKKIISDRGREFVNEACSNIERAQAKQKKHFEAKKRKRVRKCLLEAGDDVLIGETPLERKKGNSLQNKHKGPFTLTSVTNKGVATVRVEGKIQKMNVSHLRPYLRPKG</sequence>
<dbReference type="InterPro" id="IPR001584">
    <property type="entry name" value="Integrase_cat-core"/>
</dbReference>
<dbReference type="PANTHER" id="PTHR47266">
    <property type="entry name" value="ENDONUCLEASE-RELATED"/>
    <property type="match status" value="1"/>
</dbReference>
<evidence type="ECO:0000313" key="3">
    <source>
        <dbReference type="Proteomes" id="UP001591681"/>
    </source>
</evidence>
<reference evidence="2 3" key="1">
    <citation type="submission" date="2024-09" db="EMBL/GenBank/DDBJ databases">
        <title>A chromosome-level genome assembly of Gray's grenadier anchovy, Coilia grayii.</title>
        <authorList>
            <person name="Fu Z."/>
        </authorList>
    </citation>
    <scope>NUCLEOTIDE SEQUENCE [LARGE SCALE GENOMIC DNA]</scope>
    <source>
        <strain evidence="2">G4</strain>
        <tissue evidence="2">Muscle</tissue>
    </source>
</reference>
<dbReference type="InterPro" id="IPR052160">
    <property type="entry name" value="Gypsy_RT_Integrase-like"/>
</dbReference>
<dbReference type="Gene3D" id="3.30.420.10">
    <property type="entry name" value="Ribonuclease H-like superfamily/Ribonuclease H"/>
    <property type="match status" value="1"/>
</dbReference>
<keyword evidence="3" id="KW-1185">Reference proteome</keyword>